<reference evidence="1" key="1">
    <citation type="submission" date="2023-07" db="EMBL/GenBank/DDBJ databases">
        <title>A chromosome-level genome assembly of Lolium multiflorum.</title>
        <authorList>
            <person name="Chen Y."/>
            <person name="Copetti D."/>
            <person name="Kolliker R."/>
            <person name="Studer B."/>
        </authorList>
    </citation>
    <scope>NUCLEOTIDE SEQUENCE</scope>
    <source>
        <strain evidence="1">02402/16</strain>
        <tissue evidence="1">Leaf</tissue>
    </source>
</reference>
<dbReference type="EMBL" id="JAUUTY010000005">
    <property type="protein sequence ID" value="KAK1630226.1"/>
    <property type="molecule type" value="Genomic_DNA"/>
</dbReference>
<dbReference type="Proteomes" id="UP001231189">
    <property type="component" value="Unassembled WGS sequence"/>
</dbReference>
<dbReference type="AlphaFoldDB" id="A0AAD8W2K6"/>
<gene>
    <name evidence="1" type="ORF">QYE76_004541</name>
</gene>
<keyword evidence="2" id="KW-1185">Reference proteome</keyword>
<accession>A0AAD8W2K6</accession>
<protein>
    <recommendedName>
        <fullName evidence="3">Reverse transcriptase</fullName>
    </recommendedName>
</protein>
<dbReference type="PANTHER" id="PTHR46890">
    <property type="entry name" value="NON-LTR RETROLELEMENT REVERSE TRANSCRIPTASE-LIKE PROTEIN-RELATED"/>
    <property type="match status" value="1"/>
</dbReference>
<organism evidence="1 2">
    <name type="scientific">Lolium multiflorum</name>
    <name type="common">Italian ryegrass</name>
    <name type="synonym">Lolium perenne subsp. multiflorum</name>
    <dbReference type="NCBI Taxonomy" id="4521"/>
    <lineage>
        <taxon>Eukaryota</taxon>
        <taxon>Viridiplantae</taxon>
        <taxon>Streptophyta</taxon>
        <taxon>Embryophyta</taxon>
        <taxon>Tracheophyta</taxon>
        <taxon>Spermatophyta</taxon>
        <taxon>Magnoliopsida</taxon>
        <taxon>Liliopsida</taxon>
        <taxon>Poales</taxon>
        <taxon>Poaceae</taxon>
        <taxon>BOP clade</taxon>
        <taxon>Pooideae</taxon>
        <taxon>Poodae</taxon>
        <taxon>Poeae</taxon>
        <taxon>Poeae Chloroplast Group 2 (Poeae type)</taxon>
        <taxon>Loliodinae</taxon>
        <taxon>Loliinae</taxon>
        <taxon>Lolium</taxon>
    </lineage>
</organism>
<comment type="caution">
    <text evidence="1">The sequence shown here is derived from an EMBL/GenBank/DDBJ whole genome shotgun (WGS) entry which is preliminary data.</text>
</comment>
<name>A0AAD8W2K6_LOLMU</name>
<sequence length="590" mass="66294">MSIENRNYLLHRKIHKEDLRRWFLPEFTGQTRQQHAAAITWRTPRPASLKEGPTRQLAIVARVTDDVGKLSVKYQPTPEVAPSMIATDTQGCTNFPAAPIDIIAQVCTNKSPAPDTLTPRRDQVCSNMAPARPEAQRSGPVLTAAEDLAATAAHTQKSCATWKRLQRNESLAMTSNIKSLTTQGWSLGAPRERPEVDDDDIPKEPMPKRILMQVPSLETFLGKENLAKLRQDEDKDAPILRGLGSMDAEKNMTTEQIACGVVEEDTAKDEEVATSPGAAGTLTGAEERACQEQYECYWEREAALEEEIANAWSLHQKPSDLGDVASNLMGVMDSLHAWSGRTIGNVSKQINHKRKKLENLETRSDANSRKAARKVSKELDELLMKEETRWRQRSRISWLREGDRNTNYFHRRASWRQKNNKIEKLQSENGDIIEDATHLEIMTTDFFTELYKADPTVQPGTISQTLTGKIDDDKNKTLCADFTEEEISFALFQIGPTKAPGPDGFPACFFQRNWGKLKEDIIRAVQRFFSDGIMPDGINDTAIVLIPKIKNPLSLKDFRPISLCNVIYKVVAKCLVNRMRPLLNGIIAET</sequence>
<evidence type="ECO:0000313" key="1">
    <source>
        <dbReference type="EMBL" id="KAK1630226.1"/>
    </source>
</evidence>
<proteinExistence type="predicted"/>
<evidence type="ECO:0000313" key="2">
    <source>
        <dbReference type="Proteomes" id="UP001231189"/>
    </source>
</evidence>
<dbReference type="InterPro" id="IPR052343">
    <property type="entry name" value="Retrotransposon-Effector_Assoc"/>
</dbReference>
<evidence type="ECO:0008006" key="3">
    <source>
        <dbReference type="Google" id="ProtNLM"/>
    </source>
</evidence>
<dbReference type="PANTHER" id="PTHR46890:SF48">
    <property type="entry name" value="RNA-DIRECTED DNA POLYMERASE"/>
    <property type="match status" value="1"/>
</dbReference>